<comment type="caution">
    <text evidence="2">The sequence shown here is derived from an EMBL/GenBank/DDBJ whole genome shotgun (WGS) entry which is preliminary data.</text>
</comment>
<dbReference type="SMART" id="SM00479">
    <property type="entry name" value="EXOIII"/>
    <property type="match status" value="1"/>
</dbReference>
<organism evidence="2">
    <name type="scientific">marine sediment metagenome</name>
    <dbReference type="NCBI Taxonomy" id="412755"/>
    <lineage>
        <taxon>unclassified sequences</taxon>
        <taxon>metagenomes</taxon>
        <taxon>ecological metagenomes</taxon>
    </lineage>
</organism>
<protein>
    <recommendedName>
        <fullName evidence="1">Exonuclease domain-containing protein</fullName>
    </recommendedName>
</protein>
<dbReference type="SUPFAM" id="SSF53098">
    <property type="entry name" value="Ribonuclease H-like"/>
    <property type="match status" value="1"/>
</dbReference>
<evidence type="ECO:0000259" key="1">
    <source>
        <dbReference type="SMART" id="SM00479"/>
    </source>
</evidence>
<evidence type="ECO:0000313" key="2">
    <source>
        <dbReference type="EMBL" id="KKN13573.1"/>
    </source>
</evidence>
<dbReference type="EMBL" id="LAZR01003909">
    <property type="protein sequence ID" value="KKN13573.1"/>
    <property type="molecule type" value="Genomic_DNA"/>
</dbReference>
<dbReference type="CDD" id="cd06127">
    <property type="entry name" value="DEDDh"/>
    <property type="match status" value="1"/>
</dbReference>
<sequence>MFDYTADISDARVVEKIKKYQHPDVFLFIVGTRWCGNVLKKMLPDSPEIKFPGNIRVINYKVLYSLVNLSNEHIKMFNSIIELSELNKLDVLESLIDSYKIELYKTKTLKNLLIEQNKIVFQINEYLDFGKREYNIKTTLSKEEISNILDPLYLTDRVIVIDIETTGLDRSVDKILEIGIIEVNLKTKERKVLFNSPVYEEGVDLHKNSEFFKMSSLDYSNISNYPSLEFLENTLQFIFDNVRITSFNMNFDLGFLESRGFLFPKKLQDLMTHTRKIMPKRKKYNFEYAYRFLFTSSKNRRGNYLSDPNYIQQHHAIDDAIYEAELLDFLYHEFNYPLNYQSEITDVMNISNANILNFDGNLNCNQYDNKFSCTREIKENRDTNQKDLF</sequence>
<name>A0A0F9R806_9ZZZZ</name>
<dbReference type="AlphaFoldDB" id="A0A0F9R806"/>
<dbReference type="GO" id="GO:0003676">
    <property type="term" value="F:nucleic acid binding"/>
    <property type="evidence" value="ECO:0007669"/>
    <property type="project" value="InterPro"/>
</dbReference>
<dbReference type="InterPro" id="IPR036397">
    <property type="entry name" value="RNaseH_sf"/>
</dbReference>
<gene>
    <name evidence="2" type="ORF">LCGC14_1005060</name>
</gene>
<reference evidence="2" key="1">
    <citation type="journal article" date="2015" name="Nature">
        <title>Complex archaea that bridge the gap between prokaryotes and eukaryotes.</title>
        <authorList>
            <person name="Spang A."/>
            <person name="Saw J.H."/>
            <person name="Jorgensen S.L."/>
            <person name="Zaremba-Niedzwiedzka K."/>
            <person name="Martijn J."/>
            <person name="Lind A.E."/>
            <person name="van Eijk R."/>
            <person name="Schleper C."/>
            <person name="Guy L."/>
            <person name="Ettema T.J."/>
        </authorList>
    </citation>
    <scope>NUCLEOTIDE SEQUENCE</scope>
</reference>
<dbReference type="InterPro" id="IPR012337">
    <property type="entry name" value="RNaseH-like_sf"/>
</dbReference>
<feature type="domain" description="Exonuclease" evidence="1">
    <location>
        <begin position="157"/>
        <end position="336"/>
    </location>
</feature>
<dbReference type="Gene3D" id="3.30.420.10">
    <property type="entry name" value="Ribonuclease H-like superfamily/Ribonuclease H"/>
    <property type="match status" value="1"/>
</dbReference>
<dbReference type="Pfam" id="PF00929">
    <property type="entry name" value="RNase_T"/>
    <property type="match status" value="1"/>
</dbReference>
<proteinExistence type="predicted"/>
<accession>A0A0F9R806</accession>
<dbReference type="InterPro" id="IPR013520">
    <property type="entry name" value="Ribonucl_H"/>
</dbReference>